<sequence length="1212" mass="128261">MGSNILGSIYTTTISAEKYIIITSQNIELSGNVIISNGLLNTNSLIPNVTNSASLGSTGNIWSNAYINDLSVNNNLQVTGNVYISGNLEASNIYTKSQFDNSYANVYTRRAIDLSFANVYTRGYIDQSFANVYTRGIIDQSFANVYTRGYIDTSFQNVYTRRQVDTSFANVYTRGAIDQSFANVYTRGQIDNSFANVYTRGYIDQSFANVYTREYLDQSFANVYTRGVIDTSFANIYTRIQVDNSFVTKRVVELSLNALPASSGGGSSSSIVLTSISNDLVPLTTNTYSLGSTTKFWNNAYINNLRASNRVYQEISGDISWTAVNGYYGLAKDAYPGLNPLSSGVKAVQTWNVISSPLGSNFDFYRNCWSPELRIFVFIYGSSIAISSNGTSWSLIANNLPNTDSYWTNICWSPQLKIFLACAFNHDTTKVSLMRSSNGVIWSDSTFTHSPASQATAHAWQDVCWSPELGIFVAVGMSRTGHPSNLQAAYIASSSDGINWQPLYLGYTIELRAVCWSPQLRIFVAVGNSVILYSINGITWINPGLNVNYLYRRYHDICWSPELGIFVVCDETQNIPLNYSRNGIKWLSANIPTSLIYIYPICIVWSPQLGIFFVTCNDNFQLISKDGINWEAIAISSMVGSPVNWFSWSPELGIFCGGSGYNVLISSLKGRPPTSYNVFDNSATVVSGGTTGTGGTITTSGSFTIHSFTTVGTSAFVPAFNGSVEVLIVGGGGGGGSNLGGGGGGGGVIWIPATNVISGTSYNVVVGDGGNSNTNGQNSTAFGATAAGGGKGGVYQGVEDGTAGGSGGGAGANNGRLNQGGASSGNSLGPNSGFIYGNIGGKMITTRSGDQTRAAGGGGANAPGADTDTQIIGNTGQYGSGSGGEGIVNPILGPSYYWGGGGGGASWGQTGTQTGGWGGKGGGGGGAANSFGGTGGGSALNNGSTGSDGFGSTGGAGGNNTGGGGGGGNWSNGIGGKGGSGIVVIRYIASSSVNVSTIDETGKWTFSNMAVTTLNVTGTFTNSSDDRLKHNEVVIANGLEIIDKLNPKFYQKTQTLLDSSYNGDLSGYSWTYEAGLIAQEVLQIPDLSFVISGGDYYKESYIYKRRTNDPSNANYDPSNANYHPSNANYHPSNANYDPSNANYDISNANYDISYNLIPQPYRLTYNSVFVYGLAAIKELHAKVKAQDISLLTQQTIINSLTTRIQALETKTN</sequence>
<protein>
    <recommendedName>
        <fullName evidence="2">Peptidase S74 domain-containing protein</fullName>
    </recommendedName>
</protein>
<dbReference type="Pfam" id="PF21722">
    <property type="entry name" value="Gly_rich_2"/>
    <property type="match status" value="1"/>
</dbReference>
<feature type="region of interest" description="Disordered" evidence="1">
    <location>
        <begin position="806"/>
        <end position="826"/>
    </location>
</feature>
<proteinExistence type="predicted"/>
<feature type="region of interest" description="Disordered" evidence="1">
    <location>
        <begin position="939"/>
        <end position="963"/>
    </location>
</feature>
<dbReference type="Pfam" id="PF13884">
    <property type="entry name" value="Peptidase_S74"/>
    <property type="match status" value="1"/>
</dbReference>
<reference evidence="3" key="1">
    <citation type="journal article" date="2020" name="Nature">
        <title>Giant virus diversity and host interactions through global metagenomics.</title>
        <authorList>
            <person name="Schulz F."/>
            <person name="Roux S."/>
            <person name="Paez-Espino D."/>
            <person name="Jungbluth S."/>
            <person name="Walsh D.A."/>
            <person name="Denef V.J."/>
            <person name="McMahon K.D."/>
            <person name="Konstantinidis K.T."/>
            <person name="Eloe-Fadrosh E.A."/>
            <person name="Kyrpides N.C."/>
            <person name="Woyke T."/>
        </authorList>
    </citation>
    <scope>NUCLEOTIDE SEQUENCE</scope>
    <source>
        <strain evidence="3">GVMAG-M-3300023174-116</strain>
    </source>
</reference>
<evidence type="ECO:0000313" key="3">
    <source>
        <dbReference type="EMBL" id="QHT11352.1"/>
    </source>
</evidence>
<organism evidence="3">
    <name type="scientific">viral metagenome</name>
    <dbReference type="NCBI Taxonomy" id="1070528"/>
    <lineage>
        <taxon>unclassified sequences</taxon>
        <taxon>metagenomes</taxon>
        <taxon>organismal metagenomes</taxon>
    </lineage>
</organism>
<name>A0A6C0D4P3_9ZZZZ</name>
<accession>A0A6C0D4P3</accession>
<feature type="region of interest" description="Disordered" evidence="1">
    <location>
        <begin position="847"/>
        <end position="868"/>
    </location>
</feature>
<dbReference type="InterPro" id="IPR030392">
    <property type="entry name" value="S74_ICA"/>
</dbReference>
<evidence type="ECO:0000256" key="1">
    <source>
        <dbReference type="SAM" id="MobiDB-lite"/>
    </source>
</evidence>
<dbReference type="InterPro" id="IPR049304">
    <property type="entry name" value="Gly_rich_dom"/>
</dbReference>
<feature type="domain" description="Peptidase S74" evidence="2">
    <location>
        <begin position="1024"/>
        <end position="1190"/>
    </location>
</feature>
<dbReference type="EMBL" id="MN739534">
    <property type="protein sequence ID" value="QHT11352.1"/>
    <property type="molecule type" value="Genomic_DNA"/>
</dbReference>
<evidence type="ECO:0000259" key="2">
    <source>
        <dbReference type="PROSITE" id="PS51688"/>
    </source>
</evidence>
<feature type="compositionally biased region" description="Gly residues" evidence="1">
    <location>
        <begin position="946"/>
        <end position="963"/>
    </location>
</feature>
<dbReference type="AlphaFoldDB" id="A0A6C0D4P3"/>
<dbReference type="SUPFAM" id="SSF69322">
    <property type="entry name" value="Tricorn protease domain 2"/>
    <property type="match status" value="1"/>
</dbReference>
<dbReference type="PROSITE" id="PS51688">
    <property type="entry name" value="ICA"/>
    <property type="match status" value="1"/>
</dbReference>